<sequence length="254" mass="28296">MTSLFTLHVTAPNEQSARSTIVQNNPSDMVNRRSARTAATARPPTANMSATSVPPPIAALDLPAGLRSLLRIQPDNNNSPYISITYANLTAYCNLHPTAPKNPIPRRRQANPKPTVNIDATIPTHLSHHAFDILPYIYLCTHYPHIDFLIHTSKSEYQSTFHSFLKKHVQKEVDAWAELLSQASMQQVRLYCRLERTVDIVLKPGSKMANELHCDVEPWKQECAASLLQREKLGLTGKNGQTWTGNIIVGTVEG</sequence>
<dbReference type="EMBL" id="HG992981">
    <property type="protein sequence ID" value="CAE7179655.1"/>
    <property type="molecule type" value="Genomic_DNA"/>
</dbReference>
<dbReference type="AlphaFoldDB" id="A0A6S6W542"/>
<gene>
    <name evidence="1" type="ORF">PTTW11_06607</name>
</gene>
<protein>
    <submittedName>
        <fullName evidence="1">Uncharacterized protein</fullName>
    </submittedName>
</protein>
<dbReference type="Proteomes" id="UP000472372">
    <property type="component" value="Chromosome 5"/>
</dbReference>
<accession>A0A6S6W542</accession>
<evidence type="ECO:0000313" key="2">
    <source>
        <dbReference type="Proteomes" id="UP000472372"/>
    </source>
</evidence>
<evidence type="ECO:0000313" key="1">
    <source>
        <dbReference type="EMBL" id="CAE7179655.1"/>
    </source>
</evidence>
<name>A0A6S6W542_9PLEO</name>
<reference evidence="1" key="1">
    <citation type="submission" date="2021-02" db="EMBL/GenBank/DDBJ databases">
        <authorList>
            <person name="Syme A R."/>
            <person name="Syme A R."/>
            <person name="Moolhuijzen P."/>
        </authorList>
    </citation>
    <scope>NUCLEOTIDE SEQUENCE</scope>
    <source>
        <strain evidence="1">W1-1</strain>
    </source>
</reference>
<proteinExistence type="predicted"/>
<organism evidence="1 2">
    <name type="scientific">Pyrenophora teres f. teres</name>
    <dbReference type="NCBI Taxonomy" id="97479"/>
    <lineage>
        <taxon>Eukaryota</taxon>
        <taxon>Fungi</taxon>
        <taxon>Dikarya</taxon>
        <taxon>Ascomycota</taxon>
        <taxon>Pezizomycotina</taxon>
        <taxon>Dothideomycetes</taxon>
        <taxon>Pleosporomycetidae</taxon>
        <taxon>Pleosporales</taxon>
        <taxon>Pleosporineae</taxon>
        <taxon>Pleosporaceae</taxon>
        <taxon>Pyrenophora</taxon>
    </lineage>
</organism>